<evidence type="ECO:0008006" key="3">
    <source>
        <dbReference type="Google" id="ProtNLM"/>
    </source>
</evidence>
<dbReference type="EMBL" id="JAQIZZ010000008">
    <property type="protein sequence ID" value="KAJ5524565.1"/>
    <property type="molecule type" value="Genomic_DNA"/>
</dbReference>
<dbReference type="InterPro" id="IPR029063">
    <property type="entry name" value="SAM-dependent_MTases_sf"/>
</dbReference>
<dbReference type="Proteomes" id="UP001220324">
    <property type="component" value="Unassembled WGS sequence"/>
</dbReference>
<evidence type="ECO:0000313" key="1">
    <source>
        <dbReference type="EMBL" id="KAJ5524565.1"/>
    </source>
</evidence>
<sequence length="317" mass="36135">MIAAIAKAGFPVNQHPQLSWDLISTAWPTGLVTGNYSYDTQVKPQELPILGIGNPVKLDLQVSELSSSWNQTGHFDRSKNCVPSLQLQNNDQAVEFEGRYHDTQAVPKVNDREQLHNTEIFSRGWPDQAPDTVCGWGSSEKHTRLVRKEFFELLNIYHVKLLNDAGCGDLSWMSMVDLEGVDYVGYDLYERANWADLRQRGYQLEVLDITANELRPADLLICRDVFIHLPNDMILATLERFRRSASLLLTTGYTSDPSLSESEFSNFKRMDEPNLHHRKLDLTLPPFNLGQPLVRIPEDSPNKYLGLWDLNHPQTCL</sequence>
<reference evidence="1 2" key="1">
    <citation type="journal article" date="2023" name="IMA Fungus">
        <title>Comparative genomic study of the Penicillium genus elucidates a diverse pangenome and 15 lateral gene transfer events.</title>
        <authorList>
            <person name="Petersen C."/>
            <person name="Sorensen T."/>
            <person name="Nielsen M.R."/>
            <person name="Sondergaard T.E."/>
            <person name="Sorensen J.L."/>
            <person name="Fitzpatrick D.A."/>
            <person name="Frisvad J.C."/>
            <person name="Nielsen K.L."/>
        </authorList>
    </citation>
    <scope>NUCLEOTIDE SEQUENCE [LARGE SCALE GENOMIC DNA]</scope>
    <source>
        <strain evidence="1 2">IBT 35679</strain>
    </source>
</reference>
<comment type="caution">
    <text evidence="1">The sequence shown here is derived from an EMBL/GenBank/DDBJ whole genome shotgun (WGS) entry which is preliminary data.</text>
</comment>
<evidence type="ECO:0000313" key="2">
    <source>
        <dbReference type="Proteomes" id="UP001220324"/>
    </source>
</evidence>
<protein>
    <recommendedName>
        <fullName evidence="3">Methyltransferase domain-containing protein</fullName>
    </recommendedName>
</protein>
<dbReference type="SUPFAM" id="SSF53335">
    <property type="entry name" value="S-adenosyl-L-methionine-dependent methyltransferases"/>
    <property type="match status" value="1"/>
</dbReference>
<name>A0AAD6CL06_9EURO</name>
<organism evidence="1 2">
    <name type="scientific">Penicillium frequentans</name>
    <dbReference type="NCBI Taxonomy" id="3151616"/>
    <lineage>
        <taxon>Eukaryota</taxon>
        <taxon>Fungi</taxon>
        <taxon>Dikarya</taxon>
        <taxon>Ascomycota</taxon>
        <taxon>Pezizomycotina</taxon>
        <taxon>Eurotiomycetes</taxon>
        <taxon>Eurotiomycetidae</taxon>
        <taxon>Eurotiales</taxon>
        <taxon>Aspergillaceae</taxon>
        <taxon>Penicillium</taxon>
    </lineage>
</organism>
<dbReference type="Gene3D" id="3.40.50.150">
    <property type="entry name" value="Vaccinia Virus protein VP39"/>
    <property type="match status" value="1"/>
</dbReference>
<keyword evidence="2" id="KW-1185">Reference proteome</keyword>
<accession>A0AAD6CL06</accession>
<proteinExistence type="predicted"/>
<gene>
    <name evidence="1" type="ORF">N7494_011215</name>
</gene>
<dbReference type="AlphaFoldDB" id="A0AAD6CL06"/>